<proteinExistence type="predicted"/>
<feature type="region of interest" description="Disordered" evidence="1">
    <location>
        <begin position="1168"/>
        <end position="1193"/>
    </location>
</feature>
<dbReference type="Proteomes" id="UP001321749">
    <property type="component" value="Unassembled WGS sequence"/>
</dbReference>
<evidence type="ECO:0008006" key="4">
    <source>
        <dbReference type="Google" id="ProtNLM"/>
    </source>
</evidence>
<feature type="region of interest" description="Disordered" evidence="1">
    <location>
        <begin position="1225"/>
        <end position="1248"/>
    </location>
</feature>
<organism evidence="2 3">
    <name type="scientific">Cladorrhinum samala</name>
    <dbReference type="NCBI Taxonomy" id="585594"/>
    <lineage>
        <taxon>Eukaryota</taxon>
        <taxon>Fungi</taxon>
        <taxon>Dikarya</taxon>
        <taxon>Ascomycota</taxon>
        <taxon>Pezizomycotina</taxon>
        <taxon>Sordariomycetes</taxon>
        <taxon>Sordariomycetidae</taxon>
        <taxon>Sordariales</taxon>
        <taxon>Podosporaceae</taxon>
        <taxon>Cladorrhinum</taxon>
    </lineage>
</organism>
<feature type="compositionally biased region" description="Basic and acidic residues" evidence="1">
    <location>
        <begin position="1169"/>
        <end position="1179"/>
    </location>
</feature>
<evidence type="ECO:0000313" key="2">
    <source>
        <dbReference type="EMBL" id="KAK4457676.1"/>
    </source>
</evidence>
<gene>
    <name evidence="2" type="ORF">QBC42DRAFT_278542</name>
</gene>
<accession>A0AAV9HA49</accession>
<comment type="caution">
    <text evidence="2">The sequence shown here is derived from an EMBL/GenBank/DDBJ whole genome shotgun (WGS) entry which is preliminary data.</text>
</comment>
<sequence>MDPVAALGAAAAGIQIVGVAAKALLTSIKLVRDLRDAPDRVRSLLNDVENSSRRVSHLCMTLLQPGAKLRNALSPDQYARLSPCAQQVRQAMTDADSTLSKLCGPSNPSGQQPSALRRTWKAALALVRHEEITEKLDRVDRSNLELLRELQVIGVEIQATSTELSTQILASVDSKHSAVSRRLDDLDNASRDLKATIGDSQDTISHNLIGLQRSVQGIQTDMSQSRTQTVNIADDITKLRAQGRAVSDSLDNIVHSQGSQSSELQQLQQEARLMRDEIRAMGSNLINIMTANADAASHSRLGGLDALNAEERAVMERGVRRHFVQKPSALRDAHRIARGALHLFQECNCRTISEKVERRMGRFSVIAGTESKHGSGCPLYNIGQHSWYYSLTAQLLPFINKTVEFTVGVTHQAGWSSVMSPLRFRGTVRRAKSPIFQLFDALPKLYAHEDVPNFNRDIHSAMYYGRSPKSDFRIVQLKWDVERTRDALENIYGKILWAVESGIASGADVDEMGHTFLSAVCILALSMGPGWHQFCGQLEALMSLAVCTGSDIWQPIPRSFMRDYHLSSDYRIDIHGSSSFEGTITPMSLLFIGHISREAGALTRGSPIPAYPECRRLGLLESCTTFLPTMGSKHYFLLVKTSLSHLLRTPDLAEGAGYDDLSVAVLNRRFHDVQKLAKPVNNPGQCDQPENLDTFSLLELALGWEEGLSYLVSLNFCPIRAIQLAFYMHDKSSLRILLRTKAAIFGPIPSHCGYPFSDEQQDLWLFDIIFDDPSVAHETLSIVIKELARRRETLKRLAIDILAPDEQLNLGLPEAHILDGKVQAAYQLLRGRVNLPHVLEYYGIRSPYHFGWYRLSCTSYLDTLFDAGFRCVDLPDMDNRTPLHKVASSLEIYGRYFPTFEKLASAALWLLDHGANPLFHSSGAISRWPTFFFYLAVGFGQFPGRHSDGLRWLAIQASAFRSTLSPFDALLDIRHNCGFCFCSDTGCVALPQVWHRTFLGKSQYWNRAVLLDLLCRALGVDEGRLYNILGAICRLELFERLGMVHTCCRSWDWWDDDPQSDSEAECQRLHEEDGHLNNQLDLLMAEYQHSSKKTAVTSWEFWDSWWWVVDMILPPLIVAFPHPELASYQARAKREQQALVSCGYDTTLDFLDIIRLHFEKYRRGLTHGEWPDDHGKESEPTNNKFDSITPTDGHTRRSSWVEWTKEEGWKYTDMTAIAAAFDVNNGREDSNENKEDSNNIASRNFKPGGGKCTRLTGYRMLSVSAKRSGRRRRVRFDWK</sequence>
<reference evidence="2" key="2">
    <citation type="submission" date="2023-06" db="EMBL/GenBank/DDBJ databases">
        <authorList>
            <consortium name="Lawrence Berkeley National Laboratory"/>
            <person name="Mondo S.J."/>
            <person name="Hensen N."/>
            <person name="Bonometti L."/>
            <person name="Westerberg I."/>
            <person name="Brannstrom I.O."/>
            <person name="Guillou S."/>
            <person name="Cros-Aarteil S."/>
            <person name="Calhoun S."/>
            <person name="Haridas S."/>
            <person name="Kuo A."/>
            <person name="Pangilinan J."/>
            <person name="Riley R."/>
            <person name="Labutti K."/>
            <person name="Andreopoulos B."/>
            <person name="Lipzen A."/>
            <person name="Chen C."/>
            <person name="Yanf M."/>
            <person name="Daum C."/>
            <person name="Ng V."/>
            <person name="Clum A."/>
            <person name="Steindorff A."/>
            <person name="Ohm R."/>
            <person name="Martin F."/>
            <person name="Silar P."/>
            <person name="Natvig D."/>
            <person name="Lalanne C."/>
            <person name="Gautier V."/>
            <person name="Ament-Velasquez S.L."/>
            <person name="Kruys A."/>
            <person name="Hutchinson M.I."/>
            <person name="Powell A.J."/>
            <person name="Barry K."/>
            <person name="Miller A.N."/>
            <person name="Grigoriev I.V."/>
            <person name="Debuchy R."/>
            <person name="Gladieux P."/>
            <person name="Thoren M.H."/>
            <person name="Johannesson H."/>
        </authorList>
    </citation>
    <scope>NUCLEOTIDE SEQUENCE</scope>
    <source>
        <strain evidence="2">PSN324</strain>
    </source>
</reference>
<protein>
    <recommendedName>
        <fullName evidence="4">Fungal N-terminal domain-containing protein</fullName>
    </recommendedName>
</protein>
<feature type="compositionally biased region" description="Basic and acidic residues" evidence="1">
    <location>
        <begin position="1225"/>
        <end position="1237"/>
    </location>
</feature>
<dbReference type="AlphaFoldDB" id="A0AAV9HA49"/>
<dbReference type="EMBL" id="MU865102">
    <property type="protein sequence ID" value="KAK4457676.1"/>
    <property type="molecule type" value="Genomic_DNA"/>
</dbReference>
<feature type="compositionally biased region" description="Polar residues" evidence="1">
    <location>
        <begin position="1180"/>
        <end position="1192"/>
    </location>
</feature>
<name>A0AAV9HA49_9PEZI</name>
<evidence type="ECO:0000256" key="1">
    <source>
        <dbReference type="SAM" id="MobiDB-lite"/>
    </source>
</evidence>
<evidence type="ECO:0000313" key="3">
    <source>
        <dbReference type="Proteomes" id="UP001321749"/>
    </source>
</evidence>
<keyword evidence="3" id="KW-1185">Reference proteome</keyword>
<reference evidence="2" key="1">
    <citation type="journal article" date="2023" name="Mol. Phylogenet. Evol.">
        <title>Genome-scale phylogeny and comparative genomics of the fungal order Sordariales.</title>
        <authorList>
            <person name="Hensen N."/>
            <person name="Bonometti L."/>
            <person name="Westerberg I."/>
            <person name="Brannstrom I.O."/>
            <person name="Guillou S."/>
            <person name="Cros-Aarteil S."/>
            <person name="Calhoun S."/>
            <person name="Haridas S."/>
            <person name="Kuo A."/>
            <person name="Mondo S."/>
            <person name="Pangilinan J."/>
            <person name="Riley R."/>
            <person name="LaButti K."/>
            <person name="Andreopoulos B."/>
            <person name="Lipzen A."/>
            <person name="Chen C."/>
            <person name="Yan M."/>
            <person name="Daum C."/>
            <person name="Ng V."/>
            <person name="Clum A."/>
            <person name="Steindorff A."/>
            <person name="Ohm R.A."/>
            <person name="Martin F."/>
            <person name="Silar P."/>
            <person name="Natvig D.O."/>
            <person name="Lalanne C."/>
            <person name="Gautier V."/>
            <person name="Ament-Velasquez S.L."/>
            <person name="Kruys A."/>
            <person name="Hutchinson M.I."/>
            <person name="Powell A.J."/>
            <person name="Barry K."/>
            <person name="Miller A.N."/>
            <person name="Grigoriev I.V."/>
            <person name="Debuchy R."/>
            <person name="Gladieux P."/>
            <person name="Hiltunen Thoren M."/>
            <person name="Johannesson H."/>
        </authorList>
    </citation>
    <scope>NUCLEOTIDE SEQUENCE</scope>
    <source>
        <strain evidence="2">PSN324</strain>
    </source>
</reference>